<dbReference type="InterPro" id="IPR003892">
    <property type="entry name" value="CUE"/>
</dbReference>
<proteinExistence type="predicted"/>
<dbReference type="PANTHER" id="PTHR21494:SF0">
    <property type="entry name" value="ACTIVATING SIGNAL COINTEGRATOR 1 COMPLEX SUBUNIT 2"/>
    <property type="match status" value="1"/>
</dbReference>
<dbReference type="InterPro" id="IPR041800">
    <property type="entry name" value="ASCC2_CUE"/>
</dbReference>
<name>A0A162TAJ4_PHYB8</name>
<dbReference type="OrthoDB" id="5577209at2759"/>
<accession>A0A162TAJ4</accession>
<feature type="compositionally biased region" description="Basic and acidic residues" evidence="1">
    <location>
        <begin position="669"/>
        <end position="698"/>
    </location>
</feature>
<evidence type="ECO:0000313" key="3">
    <source>
        <dbReference type="EMBL" id="OAD65533.1"/>
    </source>
</evidence>
<evidence type="ECO:0000256" key="1">
    <source>
        <dbReference type="SAM" id="MobiDB-lite"/>
    </source>
</evidence>
<feature type="region of interest" description="Disordered" evidence="1">
    <location>
        <begin position="661"/>
        <end position="724"/>
    </location>
</feature>
<dbReference type="AlphaFoldDB" id="A0A162TAJ4"/>
<dbReference type="InterPro" id="IPR009060">
    <property type="entry name" value="UBA-like_sf"/>
</dbReference>
<dbReference type="Gene3D" id="1.10.8.10">
    <property type="entry name" value="DNA helicase RuvA subunit, C-terminal domain"/>
    <property type="match status" value="1"/>
</dbReference>
<feature type="compositionally biased region" description="Basic residues" evidence="1">
    <location>
        <begin position="363"/>
        <end position="374"/>
    </location>
</feature>
<evidence type="ECO:0000259" key="2">
    <source>
        <dbReference type="PROSITE" id="PS51140"/>
    </source>
</evidence>
<feature type="compositionally biased region" description="Polar residues" evidence="1">
    <location>
        <begin position="376"/>
        <end position="387"/>
    </location>
</feature>
<gene>
    <name evidence="3" type="ORF">PHYBLDRAFT_176123</name>
</gene>
<keyword evidence="4" id="KW-1185">Reference proteome</keyword>
<dbReference type="InterPro" id="IPR052586">
    <property type="entry name" value="ASCC2"/>
</dbReference>
<reference evidence="4" key="1">
    <citation type="submission" date="2015-06" db="EMBL/GenBank/DDBJ databases">
        <title>Expansion of signal transduction pathways in fungi by whole-genome duplication.</title>
        <authorList>
            <consortium name="DOE Joint Genome Institute"/>
            <person name="Corrochano L.M."/>
            <person name="Kuo A."/>
            <person name="Marcet-Houben M."/>
            <person name="Polaino S."/>
            <person name="Salamov A."/>
            <person name="Villalobos J.M."/>
            <person name="Alvarez M.I."/>
            <person name="Avalos J."/>
            <person name="Benito E.P."/>
            <person name="Benoit I."/>
            <person name="Burger G."/>
            <person name="Camino L.P."/>
            <person name="Canovas D."/>
            <person name="Cerda-Olmedo E."/>
            <person name="Cheng J.-F."/>
            <person name="Dominguez A."/>
            <person name="Elias M."/>
            <person name="Eslava A.P."/>
            <person name="Glaser F."/>
            <person name="Grimwood J."/>
            <person name="Gutierrez G."/>
            <person name="Heitman J."/>
            <person name="Henrissat B."/>
            <person name="Iturriaga E.A."/>
            <person name="Lang B.F."/>
            <person name="Lavin J.L."/>
            <person name="Lee S."/>
            <person name="Li W."/>
            <person name="Lindquist E."/>
            <person name="Lopez-Garcia S."/>
            <person name="Luque E.M."/>
            <person name="Marcos A.T."/>
            <person name="Martin J."/>
            <person name="McCluskey K."/>
            <person name="Medina H.R."/>
            <person name="Miralles-Duran A."/>
            <person name="Miyazaki A."/>
            <person name="Munoz-Torres E."/>
            <person name="Oguiza J.A."/>
            <person name="Ohm R."/>
            <person name="Olmedo M."/>
            <person name="Orejas M."/>
            <person name="Ortiz-Castellanos L."/>
            <person name="Pisabarro A.G."/>
            <person name="Rodriguez-Romero J."/>
            <person name="Ruiz-Herrera J."/>
            <person name="Ruiz-Vazquez R."/>
            <person name="Sanz C."/>
            <person name="Schackwitz W."/>
            <person name="Schmutz J."/>
            <person name="Shahriari M."/>
            <person name="Shelest E."/>
            <person name="Silva-Franco F."/>
            <person name="Soanes D."/>
            <person name="Syed K."/>
            <person name="Tagua V.G."/>
            <person name="Talbot N.J."/>
            <person name="Thon M."/>
            <person name="De vries R.P."/>
            <person name="Wiebenga A."/>
            <person name="Yadav J.S."/>
            <person name="Braun E.L."/>
            <person name="Baker S."/>
            <person name="Garre V."/>
            <person name="Horwitz B."/>
            <person name="Torres-Martinez S."/>
            <person name="Idnurm A."/>
            <person name="Herrera-Estrella A."/>
            <person name="Gabaldon T."/>
            <person name="Grigoriev I.V."/>
        </authorList>
    </citation>
    <scope>NUCLEOTIDE SEQUENCE [LARGE SCALE GENOMIC DNA]</scope>
    <source>
        <strain evidence="4">NRRL 1555(-)</strain>
    </source>
</reference>
<feature type="compositionally biased region" description="Basic and acidic residues" evidence="1">
    <location>
        <begin position="459"/>
        <end position="471"/>
    </location>
</feature>
<dbReference type="GeneID" id="28998572"/>
<dbReference type="Proteomes" id="UP000077315">
    <property type="component" value="Unassembled WGS sequence"/>
</dbReference>
<feature type="region of interest" description="Disordered" evidence="1">
    <location>
        <begin position="357"/>
        <end position="393"/>
    </location>
</feature>
<protein>
    <recommendedName>
        <fullName evidence="2">CUE domain-containing protein</fullName>
    </recommendedName>
</protein>
<dbReference type="STRING" id="763407.A0A162TAJ4"/>
<organism evidence="3 4">
    <name type="scientific">Phycomyces blakesleeanus (strain ATCC 8743b / DSM 1359 / FGSC 10004 / NBRC 33097 / NRRL 1555)</name>
    <dbReference type="NCBI Taxonomy" id="763407"/>
    <lineage>
        <taxon>Eukaryota</taxon>
        <taxon>Fungi</taxon>
        <taxon>Fungi incertae sedis</taxon>
        <taxon>Mucoromycota</taxon>
        <taxon>Mucoromycotina</taxon>
        <taxon>Mucoromycetes</taxon>
        <taxon>Mucorales</taxon>
        <taxon>Phycomycetaceae</taxon>
        <taxon>Phycomyces</taxon>
    </lineage>
</organism>
<feature type="domain" description="CUE" evidence="2">
    <location>
        <begin position="406"/>
        <end position="449"/>
    </location>
</feature>
<dbReference type="Pfam" id="PF02845">
    <property type="entry name" value="CUE"/>
    <property type="match status" value="1"/>
</dbReference>
<dbReference type="RefSeq" id="XP_018283573.1">
    <property type="nucleotide sequence ID" value="XM_018437666.1"/>
</dbReference>
<dbReference type="SUPFAM" id="SSF46934">
    <property type="entry name" value="UBA-like"/>
    <property type="match status" value="1"/>
</dbReference>
<dbReference type="PROSITE" id="PS51140">
    <property type="entry name" value="CUE"/>
    <property type="match status" value="1"/>
</dbReference>
<sequence length="724" mass="81700">MITFIPFPHHTHSIPETIWTDAKQVWITQLNTLLDTSDEEFSDEWINNTSLSTLLTSILDVQMDKTPIDPALSRAVFVLYVRAASLLSKGRIELAASPLFSSGQLTSFAAVYNSSNPVTVRQIFSQLLDNSPMISGHIKESLTLLTDCLVGLPKAISTQPKRQTLERAFVVCRLLDVLVSATLYIDGFFIRHDIEKRVLECYHSLETIYQSVSAESKDHPFFYHLKYALVSTFNSLMDRRFFLLLGFVTDTHDPTQLIPLTPSSSSFGKTIENLSSDKDAIVDHWSKYILELIENDGLEGGKGIFEDAPMVMDWEVAFCASAKLDIVNSSLWGGEDERIEFLKMSMQQVRDMSQGISPWHSAIPKKPKKNKQQTKSRTTNHSNNTIESAEGDNHVYADADADANVEQMTFVSQVLDVFPDLGIGFIEACLEENQNDPERVVMQLLEDTLPPSLATLDRSMKRQTPKEKKSAQVEASPHGAADYEKENLLDSRRNIFDNDEFDMLRHSVDKTKIHLGKKTDVTAKSVIDDKSFVDSQKSNLLQRVVNMYEEDYDDTYDDVDYVGGAVGSGAVEDNEDVAKPKKEIVDPNILNESDLVHWFTSDPESFARSPVVRRSAKRTSMREKTHMTDEQLEGWAVMFARNPRKQRILDKYALFDGSQAQVSSQVSEAQKKEQLKNKKDNRPPPTEAKDRSYKDKNKARFGNHNRKKMHDKKLVKAGGAGPIA</sequence>
<dbReference type="GO" id="GO:0043130">
    <property type="term" value="F:ubiquitin binding"/>
    <property type="evidence" value="ECO:0007669"/>
    <property type="project" value="InterPro"/>
</dbReference>
<dbReference type="VEuPathDB" id="FungiDB:PHYBLDRAFT_176123"/>
<dbReference type="PANTHER" id="PTHR21494">
    <property type="entry name" value="ACTIVATING SIGNAL COINTEGRATOR 1 COMPLEX SUBUNIT 2 ASC-1 COMPLEX SUBUNIT P100"/>
    <property type="match status" value="1"/>
</dbReference>
<dbReference type="SMART" id="SM00546">
    <property type="entry name" value="CUE"/>
    <property type="match status" value="1"/>
</dbReference>
<dbReference type="EMBL" id="KV441010">
    <property type="protein sequence ID" value="OAD65533.1"/>
    <property type="molecule type" value="Genomic_DNA"/>
</dbReference>
<feature type="region of interest" description="Disordered" evidence="1">
    <location>
        <begin position="459"/>
        <end position="482"/>
    </location>
</feature>
<feature type="compositionally biased region" description="Basic residues" evidence="1">
    <location>
        <begin position="699"/>
        <end position="715"/>
    </location>
</feature>
<dbReference type="InParanoid" id="A0A162TAJ4"/>
<evidence type="ECO:0000313" key="4">
    <source>
        <dbReference type="Proteomes" id="UP000077315"/>
    </source>
</evidence>
<dbReference type="CDD" id="cd14364">
    <property type="entry name" value="CUE_ASCC2"/>
    <property type="match status" value="1"/>
</dbReference>